<evidence type="ECO:0000313" key="2">
    <source>
        <dbReference type="Proteomes" id="UP001596026"/>
    </source>
</evidence>
<protein>
    <submittedName>
        <fullName evidence="1">DUF1819 family protein</fullName>
    </submittedName>
</protein>
<keyword evidence="2" id="KW-1185">Reference proteome</keyword>
<name>A0ABV9M7V6_9ENTE</name>
<evidence type="ECO:0000313" key="1">
    <source>
        <dbReference type="EMBL" id="MFC4711069.1"/>
    </source>
</evidence>
<dbReference type="Proteomes" id="UP001596026">
    <property type="component" value="Unassembled WGS sequence"/>
</dbReference>
<reference evidence="2" key="1">
    <citation type="journal article" date="2019" name="Int. J. Syst. Evol. Microbiol.">
        <title>The Global Catalogue of Microorganisms (GCM) 10K type strain sequencing project: providing services to taxonomists for standard genome sequencing and annotation.</title>
        <authorList>
            <consortium name="The Broad Institute Genomics Platform"/>
            <consortium name="The Broad Institute Genome Sequencing Center for Infectious Disease"/>
            <person name="Wu L."/>
            <person name="Ma J."/>
        </authorList>
    </citation>
    <scope>NUCLEOTIDE SEQUENCE [LARGE SCALE GENOMIC DNA]</scope>
    <source>
        <strain evidence="2">CGMCC 1.19061</strain>
    </source>
</reference>
<proteinExistence type="predicted"/>
<dbReference type="RefSeq" id="WP_379967252.1">
    <property type="nucleotide sequence ID" value="NZ_JBHSGT010000063.1"/>
</dbReference>
<dbReference type="Pfam" id="PF08849">
    <property type="entry name" value="BrxA"/>
    <property type="match status" value="1"/>
</dbReference>
<dbReference type="EMBL" id="JBHSGT010000063">
    <property type="protein sequence ID" value="MFC4711069.1"/>
    <property type="molecule type" value="Genomic_DNA"/>
</dbReference>
<dbReference type="Gene3D" id="1.10.3540.10">
    <property type="entry name" value="uncharacterized protein from magnetospirillum magneticum domain"/>
    <property type="match status" value="1"/>
</dbReference>
<accession>A0ABV9M7V6</accession>
<dbReference type="InterPro" id="IPR014948">
    <property type="entry name" value="BrxA"/>
</dbReference>
<dbReference type="InterPro" id="IPR023137">
    <property type="entry name" value="BrxA_sf"/>
</dbReference>
<sequence>MTKKIYSAGLVSRGFWFHETKQYIELLNEGKTEAEIKMLSEESNIFTAVSTSRANEIFNGAKRRVNALDSEMHLLFPKLNIDNQKMVVLVAVLILNDLFLEFLLEVYQEKINKEIYKLTLTDYRSFFSEKQRVNEVVMSWKPYTYHRLASAYKKYLLEAGLIRDEKGEDLITPKMIDDRVVQWLKKNNRIDILKAIAGGY</sequence>
<comment type="caution">
    <text evidence="1">The sequence shown here is derived from an EMBL/GenBank/DDBJ whole genome shotgun (WGS) entry which is preliminary data.</text>
</comment>
<gene>
    <name evidence="1" type="ORF">ACFO3L_10690</name>
</gene>
<organism evidence="1 2">
    <name type="scientific">Enterococcus eurekensis</name>
    <dbReference type="NCBI Taxonomy" id="1159753"/>
    <lineage>
        <taxon>Bacteria</taxon>
        <taxon>Bacillati</taxon>
        <taxon>Bacillota</taxon>
        <taxon>Bacilli</taxon>
        <taxon>Lactobacillales</taxon>
        <taxon>Enterococcaceae</taxon>
        <taxon>Enterococcus</taxon>
    </lineage>
</organism>